<dbReference type="InterPro" id="IPR040050">
    <property type="entry name" value="ZNF830-like"/>
</dbReference>
<dbReference type="Proteomes" id="UP000076580">
    <property type="component" value="Chromosome 01"/>
</dbReference>
<dbReference type="PANTHER" id="PTHR13278">
    <property type="entry name" value="ZINC FINGER PROTEIN 830"/>
    <property type="match status" value="1"/>
</dbReference>
<gene>
    <name evidence="7" type="ORF">DCS_02278</name>
</gene>
<dbReference type="GO" id="GO:0003676">
    <property type="term" value="F:nucleic acid binding"/>
    <property type="evidence" value="ECO:0007669"/>
    <property type="project" value="InterPro"/>
</dbReference>
<dbReference type="GeneID" id="63714921"/>
<dbReference type="AlphaFoldDB" id="A0A151GVJ5"/>
<evidence type="ECO:0000256" key="4">
    <source>
        <dbReference type="ARBA" id="ARBA00022833"/>
    </source>
</evidence>
<feature type="compositionally biased region" description="Polar residues" evidence="6">
    <location>
        <begin position="173"/>
        <end position="195"/>
    </location>
</feature>
<keyword evidence="8" id="KW-1185">Reference proteome</keyword>
<feature type="region of interest" description="Disordered" evidence="6">
    <location>
        <begin position="244"/>
        <end position="381"/>
    </location>
</feature>
<evidence type="ECO:0000313" key="8">
    <source>
        <dbReference type="Proteomes" id="UP000076580"/>
    </source>
</evidence>
<comment type="caution">
    <text evidence="7">The sequence shown here is derived from an EMBL/GenBank/DDBJ whole genome shotgun (WGS) entry which is preliminary data.</text>
</comment>
<dbReference type="GO" id="GO:0033260">
    <property type="term" value="P:nuclear DNA replication"/>
    <property type="evidence" value="ECO:0007669"/>
    <property type="project" value="TreeGrafter"/>
</dbReference>
<dbReference type="EMBL" id="LAYC01000001">
    <property type="protein sequence ID" value="KYK61137.1"/>
    <property type="molecule type" value="Genomic_DNA"/>
</dbReference>
<reference evidence="7 8" key="1">
    <citation type="journal article" date="2016" name="Sci. Rep.">
        <title>Insights into Adaptations to a Near-Obligate Nematode Endoparasitic Lifestyle from the Finished Genome of Drechmeria coniospora.</title>
        <authorList>
            <person name="Zhang L."/>
            <person name="Zhou Z."/>
            <person name="Guo Q."/>
            <person name="Fokkens L."/>
            <person name="Miskei M."/>
            <person name="Pocsi I."/>
            <person name="Zhang W."/>
            <person name="Chen M."/>
            <person name="Wang L."/>
            <person name="Sun Y."/>
            <person name="Donzelli B.G."/>
            <person name="Gibson D.M."/>
            <person name="Nelson D.R."/>
            <person name="Luo J.G."/>
            <person name="Rep M."/>
            <person name="Liu H."/>
            <person name="Yang S."/>
            <person name="Wang J."/>
            <person name="Krasnoff S.B."/>
            <person name="Xu Y."/>
            <person name="Molnar I."/>
            <person name="Lin M."/>
        </authorList>
    </citation>
    <scope>NUCLEOTIDE SEQUENCE [LARGE SCALE GENOMIC DNA]</scope>
    <source>
        <strain evidence="7 8">ARSEF 6962</strain>
    </source>
</reference>
<dbReference type="STRING" id="98403.A0A151GVJ5"/>
<dbReference type="RefSeq" id="XP_040660489.1">
    <property type="nucleotide sequence ID" value="XM_040799606.1"/>
</dbReference>
<feature type="compositionally biased region" description="Basic and acidic residues" evidence="6">
    <location>
        <begin position="294"/>
        <end position="321"/>
    </location>
</feature>
<evidence type="ECO:0000256" key="3">
    <source>
        <dbReference type="ARBA" id="ARBA00022771"/>
    </source>
</evidence>
<comment type="subcellular location">
    <subcellularLocation>
        <location evidence="1">Nucleus</location>
    </subcellularLocation>
</comment>
<evidence type="ECO:0000256" key="6">
    <source>
        <dbReference type="SAM" id="MobiDB-lite"/>
    </source>
</evidence>
<dbReference type="InParanoid" id="A0A151GVJ5"/>
<dbReference type="GO" id="GO:0005681">
    <property type="term" value="C:spliceosomal complex"/>
    <property type="evidence" value="ECO:0007669"/>
    <property type="project" value="InterPro"/>
</dbReference>
<organism evidence="7 8">
    <name type="scientific">Drechmeria coniospora</name>
    <name type="common">Nematophagous fungus</name>
    <name type="synonym">Meria coniospora</name>
    <dbReference type="NCBI Taxonomy" id="98403"/>
    <lineage>
        <taxon>Eukaryota</taxon>
        <taxon>Fungi</taxon>
        <taxon>Dikarya</taxon>
        <taxon>Ascomycota</taxon>
        <taxon>Pezizomycotina</taxon>
        <taxon>Sordariomycetes</taxon>
        <taxon>Hypocreomycetidae</taxon>
        <taxon>Hypocreales</taxon>
        <taxon>Ophiocordycipitaceae</taxon>
        <taxon>Drechmeria</taxon>
    </lineage>
</organism>
<dbReference type="GO" id="GO:0008270">
    <property type="term" value="F:zinc ion binding"/>
    <property type="evidence" value="ECO:0007669"/>
    <property type="project" value="UniProtKB-KW"/>
</dbReference>
<evidence type="ECO:0000256" key="1">
    <source>
        <dbReference type="ARBA" id="ARBA00004123"/>
    </source>
</evidence>
<dbReference type="GO" id="GO:0044773">
    <property type="term" value="P:mitotic DNA damage checkpoint signaling"/>
    <property type="evidence" value="ECO:0007669"/>
    <property type="project" value="TreeGrafter"/>
</dbReference>
<evidence type="ECO:0000313" key="7">
    <source>
        <dbReference type="EMBL" id="KYK61137.1"/>
    </source>
</evidence>
<keyword evidence="5" id="KW-0539">Nucleus</keyword>
<feature type="compositionally biased region" description="Basic and acidic residues" evidence="6">
    <location>
        <begin position="262"/>
        <end position="271"/>
    </location>
</feature>
<evidence type="ECO:0000256" key="5">
    <source>
        <dbReference type="ARBA" id="ARBA00023242"/>
    </source>
</evidence>
<keyword evidence="4" id="KW-0862">Zinc</keyword>
<feature type="compositionally biased region" description="Acidic residues" evidence="6">
    <location>
        <begin position="357"/>
        <end position="372"/>
    </location>
</feature>
<dbReference type="PANTHER" id="PTHR13278:SF0">
    <property type="entry name" value="ZINC FINGER PROTEIN 830"/>
    <property type="match status" value="1"/>
</dbReference>
<protein>
    <submittedName>
        <fullName evidence="7">Coiled-coil domain-containing protein 16</fullName>
    </submittedName>
</protein>
<accession>A0A151GVJ5</accession>
<feature type="compositionally biased region" description="Basic and acidic residues" evidence="6">
    <location>
        <begin position="108"/>
        <end position="119"/>
    </location>
</feature>
<dbReference type="GO" id="GO:0033314">
    <property type="term" value="P:mitotic DNA replication checkpoint signaling"/>
    <property type="evidence" value="ECO:0007669"/>
    <property type="project" value="TreeGrafter"/>
</dbReference>
<sequence>MADVRSLLRQQRAARRIEHPHAAYTDAGKLLCTLCRELVKAESLWDGHLQGDSHQRRAASAATLKSQNVTRDGEEGRSVTVGSNQTLPKQQKRKLDADEADEDSDTVDGTRGKRSRPDTVTDSSGNADRDPNSLLTPPPPASLPRKMSAMLSQGVEVKIPSRPATPAAPRDVTPSSSISGTAPSAMSPQRQQQAAGLTGSRPRKASTLSTSAVDESEWAAFEADVAADAAPYAEDAVISAPAMTAEESAAAAAAASTVDENGESRKAKADKDIEDEREEAARALEEEFEEMRELEERVKRLKEKREALRKRAESRGEESGPERPLVASTGNGKDGDSAAVSVNAGTELADEGGQAEADGEDDDDTEDDEDADWNGFLFRPS</sequence>
<keyword evidence="3" id="KW-0863">Zinc-finger</keyword>
<feature type="compositionally biased region" description="Low complexity" evidence="6">
    <location>
        <begin position="244"/>
        <end position="257"/>
    </location>
</feature>
<evidence type="ECO:0000256" key="2">
    <source>
        <dbReference type="ARBA" id="ARBA00022723"/>
    </source>
</evidence>
<proteinExistence type="predicted"/>
<feature type="compositionally biased region" description="Polar residues" evidence="6">
    <location>
        <begin position="80"/>
        <end position="89"/>
    </location>
</feature>
<name>A0A151GVJ5_DRECN</name>
<feature type="region of interest" description="Disordered" evidence="6">
    <location>
        <begin position="56"/>
        <end position="216"/>
    </location>
</feature>
<keyword evidence="2" id="KW-0479">Metal-binding</keyword>
<dbReference type="OrthoDB" id="77607at2759"/>